<dbReference type="GO" id="GO:0003729">
    <property type="term" value="F:mRNA binding"/>
    <property type="evidence" value="ECO:0007669"/>
    <property type="project" value="TreeGrafter"/>
</dbReference>
<dbReference type="PROSITE" id="PS50882">
    <property type="entry name" value="YTH"/>
    <property type="match status" value="1"/>
</dbReference>
<dbReference type="InterPro" id="IPR007275">
    <property type="entry name" value="YTH_domain"/>
</dbReference>
<feature type="region of interest" description="Disordered" evidence="1">
    <location>
        <begin position="528"/>
        <end position="595"/>
    </location>
</feature>
<dbReference type="AlphaFoldDB" id="A0A8T2VAX4"/>
<feature type="compositionally biased region" description="Basic and acidic residues" evidence="1">
    <location>
        <begin position="560"/>
        <end position="575"/>
    </location>
</feature>
<organism evidence="3 4">
    <name type="scientific">Ceratopteris richardii</name>
    <name type="common">Triangle waterfern</name>
    <dbReference type="NCBI Taxonomy" id="49495"/>
    <lineage>
        <taxon>Eukaryota</taxon>
        <taxon>Viridiplantae</taxon>
        <taxon>Streptophyta</taxon>
        <taxon>Embryophyta</taxon>
        <taxon>Tracheophyta</taxon>
        <taxon>Polypodiopsida</taxon>
        <taxon>Polypodiidae</taxon>
        <taxon>Polypodiales</taxon>
        <taxon>Pteridineae</taxon>
        <taxon>Pteridaceae</taxon>
        <taxon>Parkerioideae</taxon>
        <taxon>Ceratopteris</taxon>
    </lineage>
</organism>
<name>A0A8T2VAX4_CERRI</name>
<dbReference type="Gene3D" id="3.10.590.10">
    <property type="entry name" value="ph1033 like domains"/>
    <property type="match status" value="1"/>
</dbReference>
<gene>
    <name evidence="3" type="ORF">KP509_02G070900</name>
</gene>
<dbReference type="PANTHER" id="PTHR12357:SF89">
    <property type="entry name" value="YTH DOMAIN-CONTAINING FAMILY PROTEIN"/>
    <property type="match status" value="1"/>
</dbReference>
<feature type="region of interest" description="Disordered" evidence="1">
    <location>
        <begin position="1"/>
        <end position="25"/>
    </location>
</feature>
<feature type="region of interest" description="Disordered" evidence="1">
    <location>
        <begin position="641"/>
        <end position="687"/>
    </location>
</feature>
<dbReference type="GO" id="GO:0005737">
    <property type="term" value="C:cytoplasm"/>
    <property type="evidence" value="ECO:0007669"/>
    <property type="project" value="TreeGrafter"/>
</dbReference>
<dbReference type="CDD" id="cd21134">
    <property type="entry name" value="YTH"/>
    <property type="match status" value="1"/>
</dbReference>
<comment type="caution">
    <text evidence="3">The sequence shown here is derived from an EMBL/GenBank/DDBJ whole genome shotgun (WGS) entry which is preliminary data.</text>
</comment>
<dbReference type="PANTHER" id="PTHR12357">
    <property type="entry name" value="YTH YT521-B HOMOLOGY DOMAIN-CONTAINING"/>
    <property type="match status" value="1"/>
</dbReference>
<evidence type="ECO:0000313" key="3">
    <source>
        <dbReference type="EMBL" id="KAH7444238.1"/>
    </source>
</evidence>
<dbReference type="Proteomes" id="UP000825935">
    <property type="component" value="Chromosome 2"/>
</dbReference>
<dbReference type="GO" id="GO:0061157">
    <property type="term" value="P:mRNA destabilization"/>
    <property type="evidence" value="ECO:0007669"/>
    <property type="project" value="TreeGrafter"/>
</dbReference>
<proteinExistence type="predicted"/>
<evidence type="ECO:0000313" key="4">
    <source>
        <dbReference type="Proteomes" id="UP000825935"/>
    </source>
</evidence>
<reference evidence="3" key="1">
    <citation type="submission" date="2021-08" db="EMBL/GenBank/DDBJ databases">
        <title>WGS assembly of Ceratopteris richardii.</title>
        <authorList>
            <person name="Marchant D.B."/>
            <person name="Chen G."/>
            <person name="Jenkins J."/>
            <person name="Shu S."/>
            <person name="Leebens-Mack J."/>
            <person name="Grimwood J."/>
            <person name="Schmutz J."/>
            <person name="Soltis P."/>
            <person name="Soltis D."/>
            <person name="Chen Z.-H."/>
        </authorList>
    </citation>
    <scope>NUCLEOTIDE SEQUENCE</scope>
    <source>
        <strain evidence="3">Whitten #5841</strain>
        <tissue evidence="3">Leaf</tissue>
    </source>
</reference>
<dbReference type="InterPro" id="IPR045168">
    <property type="entry name" value="YTH_prot"/>
</dbReference>
<dbReference type="Pfam" id="PF04146">
    <property type="entry name" value="YTH"/>
    <property type="match status" value="1"/>
</dbReference>
<sequence>MALAEVVSSSPDSAPHAGDQMRPASGGFKSALAQDLVSEVKNENSAQLKRLDMTPSAGHIDGDMPVVTNYNGIGACDTRHMFSGMLPENGQSMYYTAYEFPQPSAFCSQPQGPYISNLGSNTTGYCGPQYAHYYQQISPITMQYYPTEQEVNKAGTKKPNVKDAVEGSNGKPIMASKLSQNVSKTSVPDLVSNWGFQQAFAAYYGSALGYDCYLPQQWHSSTRGFQPIPPLQNLGAPGSNSAPLPGAGALHFQSTSRTHSNFPGKTIKGNSVKAGSAAGNWRAKESSKVTNKGDITVGNALLESCFQAVQKFPMTNQKVPQTQFGEFAAHTPIVHDLNCTSVNRSEYNQDNFQVSYEAAKFFIIKSYSEDDVHKSIKYSVWSSTPNGNKRLDEAYRKAQEKKLETTSSMCPVFFFFSVNCSGQFCGVAEMVGPVDFGKNMDFWLQGKWNGCLPVKWHIIKDVPNGHFRHIILSNNDNKPVTHSRDTQEVHFHQGLEMLKIFKFFPMRTSLLDDFAFYDSRQRVLQERKSRQQLRQQVVKQPKERSSERATIAADVPTDLGEEHDKLAKSGERLSNEDNPLPSPTNESEGLSRTDSAKIRAESINYKLAEMKVDRHTASEVPENIVKKDMIDSHHHCTVYSEKSNAVPESSCPVSPANPANPDKSSKLPNAAERTSTGKDSGNTNKGVQISLKVDESKPTLRNCEAAATSVGKKDTPRMIVNYKKALLEGIQGKPIVTDQPIGA</sequence>
<dbReference type="OrthoDB" id="306690at2759"/>
<dbReference type="EMBL" id="CM035407">
    <property type="protein sequence ID" value="KAH7444238.1"/>
    <property type="molecule type" value="Genomic_DNA"/>
</dbReference>
<keyword evidence="4" id="KW-1185">Reference proteome</keyword>
<accession>A0A8T2VAX4</accession>
<feature type="domain" description="YTH" evidence="2">
    <location>
        <begin position="359"/>
        <end position="501"/>
    </location>
</feature>
<evidence type="ECO:0000256" key="1">
    <source>
        <dbReference type="SAM" id="MobiDB-lite"/>
    </source>
</evidence>
<feature type="compositionally biased region" description="Polar residues" evidence="1">
    <location>
        <begin position="672"/>
        <end position="687"/>
    </location>
</feature>
<evidence type="ECO:0000259" key="2">
    <source>
        <dbReference type="PROSITE" id="PS50882"/>
    </source>
</evidence>
<protein>
    <recommendedName>
        <fullName evidence="2">YTH domain-containing protein</fullName>
    </recommendedName>
</protein>